<evidence type="ECO:0000313" key="2">
    <source>
        <dbReference type="EMBL" id="KAF5317268.1"/>
    </source>
</evidence>
<sequence>MLIAPTLHPDAKMKVPAAVFSYEGKRKFVIKSKKYEGTLDAVKKAFRIGSDARIVLSTSSLDVCRGNAVEIDEAAYPYLWEVLDEVAVATPGTYLTLNEAPVGSTSKSRVTVTQSEDTTVVYESLSTGPRASGPAAAFGSKTVNREQVSIPTDTQESEQAQVDLVEAELLDTSVGEFDVPEEEQEEVPDDVAEEYERQRAEEEAQYEHVKHHESSSSRSTSAAKGKNTSASKAGASIDELWKDNDVEEVDRYDVYAEPQEVQEDEEQEPSPPASPSPKSRKVKASVLTPAVPSPRVKAEKPTSKKDTKFKPKVEPTSRAKPTPSATSRDPSPPPPAASTRKAPKAATSTSTSAPAKDENPRFTIVISGPNEDMSAQFKMRGKHQIHKILKTGCATFGLDHERATLLLVDEDDVDDEGEPQCYELQKNKTALECNIVDGSRLIIQIDDGEDLVSTDEEEEEGDY</sequence>
<feature type="compositionally biased region" description="Low complexity" evidence="1">
    <location>
        <begin position="337"/>
        <end position="354"/>
    </location>
</feature>
<comment type="caution">
    <text evidence="2">The sequence shown here is derived from an EMBL/GenBank/DDBJ whole genome shotgun (WGS) entry which is preliminary data.</text>
</comment>
<evidence type="ECO:0000313" key="3">
    <source>
        <dbReference type="Proteomes" id="UP000541558"/>
    </source>
</evidence>
<organism evidence="2 3">
    <name type="scientific">Ephemerocybe angulata</name>
    <dbReference type="NCBI Taxonomy" id="980116"/>
    <lineage>
        <taxon>Eukaryota</taxon>
        <taxon>Fungi</taxon>
        <taxon>Dikarya</taxon>
        <taxon>Basidiomycota</taxon>
        <taxon>Agaricomycotina</taxon>
        <taxon>Agaricomycetes</taxon>
        <taxon>Agaricomycetidae</taxon>
        <taxon>Agaricales</taxon>
        <taxon>Agaricineae</taxon>
        <taxon>Psathyrellaceae</taxon>
        <taxon>Ephemerocybe</taxon>
    </lineage>
</organism>
<reference evidence="2 3" key="1">
    <citation type="journal article" date="2020" name="ISME J.">
        <title>Uncovering the hidden diversity of litter-decomposition mechanisms in mushroom-forming fungi.</title>
        <authorList>
            <person name="Floudas D."/>
            <person name="Bentzer J."/>
            <person name="Ahren D."/>
            <person name="Johansson T."/>
            <person name="Persson P."/>
            <person name="Tunlid A."/>
        </authorList>
    </citation>
    <scope>NUCLEOTIDE SEQUENCE [LARGE SCALE GENOMIC DNA]</scope>
    <source>
        <strain evidence="2 3">CBS 175.51</strain>
    </source>
</reference>
<evidence type="ECO:0000256" key="1">
    <source>
        <dbReference type="SAM" id="MobiDB-lite"/>
    </source>
</evidence>
<protein>
    <submittedName>
        <fullName evidence="2">Uncharacterized protein</fullName>
    </submittedName>
</protein>
<feature type="region of interest" description="Disordered" evidence="1">
    <location>
        <begin position="124"/>
        <end position="158"/>
    </location>
</feature>
<dbReference type="OrthoDB" id="3262817at2759"/>
<feature type="compositionally biased region" description="Basic and acidic residues" evidence="1">
    <location>
        <begin position="296"/>
        <end position="317"/>
    </location>
</feature>
<feature type="compositionally biased region" description="Polar residues" evidence="1">
    <location>
        <begin position="141"/>
        <end position="158"/>
    </location>
</feature>
<name>A0A8H5B647_9AGAR</name>
<accession>A0A8H5B647</accession>
<dbReference type="EMBL" id="JAACJK010000219">
    <property type="protein sequence ID" value="KAF5317268.1"/>
    <property type="molecule type" value="Genomic_DNA"/>
</dbReference>
<gene>
    <name evidence="2" type="ORF">D9611_003492</name>
</gene>
<feature type="region of interest" description="Disordered" evidence="1">
    <location>
        <begin position="174"/>
        <end position="363"/>
    </location>
</feature>
<feature type="compositionally biased region" description="Basic and acidic residues" evidence="1">
    <location>
        <begin position="194"/>
        <end position="215"/>
    </location>
</feature>
<proteinExistence type="predicted"/>
<keyword evidence="3" id="KW-1185">Reference proteome</keyword>
<feature type="compositionally biased region" description="Acidic residues" evidence="1">
    <location>
        <begin position="178"/>
        <end position="193"/>
    </location>
</feature>
<dbReference type="Proteomes" id="UP000541558">
    <property type="component" value="Unassembled WGS sequence"/>
</dbReference>
<feature type="compositionally biased region" description="Basic and acidic residues" evidence="1">
    <location>
        <begin position="239"/>
        <end position="254"/>
    </location>
</feature>
<dbReference type="AlphaFoldDB" id="A0A8H5B647"/>